<dbReference type="EMBL" id="CAJFDH010000002">
    <property type="protein sequence ID" value="CAD5212439.1"/>
    <property type="molecule type" value="Genomic_DNA"/>
</dbReference>
<comment type="caution">
    <text evidence="4">The sequence shown here is derived from an EMBL/GenBank/DDBJ whole genome shotgun (WGS) entry which is preliminary data.</text>
</comment>
<dbReference type="OrthoDB" id="20582at2759"/>
<dbReference type="PANTHER" id="PTHR13375:SF3">
    <property type="entry name" value="THO COMPLEX SUBUNIT 5 HOMOLOG"/>
    <property type="match status" value="1"/>
</dbReference>
<dbReference type="Proteomes" id="UP000614601">
    <property type="component" value="Unassembled WGS sequence"/>
</dbReference>
<sequence length="206" mass="23724">MDLATFYEEEDKLAVRLTAQKVREISEKLISGIRECLQHTPRDIRRAQCFALQLRQLNRHSNYRLKKLKDQLGEVRGDAEQAALAQNNLASEISHIKRSIAACLDFKSLDQELELVPLEEFKEKAGECMELTEETLADPHKLYLARLNYEIYQRNAMVESLQELDGRRNVLASDISGKEHRLKQIDPIVVKLQETTKELIELLGVP</sequence>
<comment type="similarity">
    <text evidence="2">Belongs to the THOC5 family.</text>
</comment>
<dbReference type="PANTHER" id="PTHR13375">
    <property type="entry name" value="FMS INTERACTING PROTEIN"/>
    <property type="match status" value="1"/>
</dbReference>
<dbReference type="Pfam" id="PF09766">
    <property type="entry name" value="FmiP_Thoc5"/>
    <property type="match status" value="1"/>
</dbReference>
<name>A0A811K9L3_9BILA</name>
<keyword evidence="5" id="KW-1185">Reference proteome</keyword>
<comment type="subcellular location">
    <subcellularLocation>
        <location evidence="1">Nucleus</location>
    </subcellularLocation>
</comment>
<protein>
    <submittedName>
        <fullName evidence="4">Uncharacterized protein</fullName>
    </submittedName>
</protein>
<dbReference type="EMBL" id="CAJFCW020000002">
    <property type="protein sequence ID" value="CAG9096043.1"/>
    <property type="molecule type" value="Genomic_DNA"/>
</dbReference>
<keyword evidence="3" id="KW-0539">Nucleus</keyword>
<proteinExistence type="inferred from homology"/>
<dbReference type="AlphaFoldDB" id="A0A811K9L3"/>
<evidence type="ECO:0000256" key="1">
    <source>
        <dbReference type="ARBA" id="ARBA00004123"/>
    </source>
</evidence>
<accession>A0A811K9L3</accession>
<evidence type="ECO:0000256" key="3">
    <source>
        <dbReference type="ARBA" id="ARBA00023242"/>
    </source>
</evidence>
<evidence type="ECO:0000313" key="4">
    <source>
        <dbReference type="EMBL" id="CAD5212439.1"/>
    </source>
</evidence>
<reference evidence="4" key="1">
    <citation type="submission" date="2020-09" db="EMBL/GenBank/DDBJ databases">
        <authorList>
            <person name="Kikuchi T."/>
        </authorList>
    </citation>
    <scope>NUCLEOTIDE SEQUENCE</scope>
    <source>
        <strain evidence="4">SH1</strain>
    </source>
</reference>
<dbReference type="GO" id="GO:0006406">
    <property type="term" value="P:mRNA export from nucleus"/>
    <property type="evidence" value="ECO:0007669"/>
    <property type="project" value="TreeGrafter"/>
</dbReference>
<evidence type="ECO:0000313" key="5">
    <source>
        <dbReference type="Proteomes" id="UP000614601"/>
    </source>
</evidence>
<organism evidence="4 5">
    <name type="scientific">Bursaphelenchus okinawaensis</name>
    <dbReference type="NCBI Taxonomy" id="465554"/>
    <lineage>
        <taxon>Eukaryota</taxon>
        <taxon>Metazoa</taxon>
        <taxon>Ecdysozoa</taxon>
        <taxon>Nematoda</taxon>
        <taxon>Chromadorea</taxon>
        <taxon>Rhabditida</taxon>
        <taxon>Tylenchina</taxon>
        <taxon>Tylenchomorpha</taxon>
        <taxon>Aphelenchoidea</taxon>
        <taxon>Aphelenchoididae</taxon>
        <taxon>Bursaphelenchus</taxon>
    </lineage>
</organism>
<gene>
    <name evidence="4" type="ORF">BOKJ2_LOCUS4240</name>
</gene>
<evidence type="ECO:0000256" key="2">
    <source>
        <dbReference type="ARBA" id="ARBA00008044"/>
    </source>
</evidence>
<dbReference type="GO" id="GO:0003729">
    <property type="term" value="F:mRNA binding"/>
    <property type="evidence" value="ECO:0007669"/>
    <property type="project" value="TreeGrafter"/>
</dbReference>
<dbReference type="GO" id="GO:0000445">
    <property type="term" value="C:THO complex part of transcription export complex"/>
    <property type="evidence" value="ECO:0007669"/>
    <property type="project" value="TreeGrafter"/>
</dbReference>
<dbReference type="Proteomes" id="UP000783686">
    <property type="component" value="Unassembled WGS sequence"/>
</dbReference>
<dbReference type="InterPro" id="IPR019163">
    <property type="entry name" value="THO_Thoc5"/>
</dbReference>